<sequence>MLDYYPIYLNLMDKKAVVIGGGKVAERKIKGLIEAKAEITVVSPALTEKLHHYHLQGTITWKKKIFSADDISDAFLIITAVNDAKVSLAVKKAANPNQLLSLADHPEESNFILPSVYKQGKLNISISTSGASPILAKKIKQNLSNLYGPEYKDYVDFLYNCRKWILQEIQDPEMKKSLLSAITEQDFLTSTAREKDFKEVLESRTNQ</sequence>
<dbReference type="PANTHER" id="PTHR35330">
    <property type="entry name" value="SIROHEME BIOSYNTHESIS PROTEIN MET8"/>
    <property type="match status" value="1"/>
</dbReference>
<dbReference type="InterPro" id="IPR028161">
    <property type="entry name" value="Met8-like"/>
</dbReference>
<evidence type="ECO:0000313" key="8">
    <source>
        <dbReference type="EMBL" id="WVX82289.1"/>
    </source>
</evidence>
<keyword evidence="9" id="KW-1185">Reference proteome</keyword>
<dbReference type="Proteomes" id="UP001357223">
    <property type="component" value="Chromosome"/>
</dbReference>
<reference evidence="8 9" key="1">
    <citation type="submission" date="2023-10" db="EMBL/GenBank/DDBJ databases">
        <title>Niallia locisalis sp.nov. isolated from a salt pond sample.</title>
        <authorList>
            <person name="Li X.-J."/>
            <person name="Dong L."/>
        </authorList>
    </citation>
    <scope>NUCLEOTIDE SEQUENCE [LARGE SCALE GENOMIC DNA]</scope>
    <source>
        <strain evidence="8 9">DSM 29761</strain>
    </source>
</reference>
<feature type="domain" description="Siroheme synthase central" evidence="7">
    <location>
        <begin position="119"/>
        <end position="144"/>
    </location>
</feature>
<dbReference type="SUPFAM" id="SSF51735">
    <property type="entry name" value="NAD(P)-binding Rossmann-fold domains"/>
    <property type="match status" value="1"/>
</dbReference>
<comment type="pathway">
    <text evidence="1">Porphyrin-containing compound metabolism; siroheme biosynthesis; sirohydrochlorin from precorrin-2: step 1/1.</text>
</comment>
<keyword evidence="5" id="KW-0627">Porphyrin biosynthesis</keyword>
<protein>
    <recommendedName>
        <fullName evidence="2">precorrin-2 dehydrogenase</fullName>
        <ecNumber evidence="2">1.3.1.76</ecNumber>
    </recommendedName>
</protein>
<dbReference type="Pfam" id="PF13241">
    <property type="entry name" value="NAD_binding_7"/>
    <property type="match status" value="1"/>
</dbReference>
<dbReference type="NCBIfam" id="TIGR01470">
    <property type="entry name" value="cysG_Nterm"/>
    <property type="match status" value="1"/>
</dbReference>
<dbReference type="InterPro" id="IPR042518">
    <property type="entry name" value="SirC_C"/>
</dbReference>
<dbReference type="PANTHER" id="PTHR35330:SF1">
    <property type="entry name" value="SIROHEME BIOSYNTHESIS PROTEIN MET8"/>
    <property type="match status" value="1"/>
</dbReference>
<evidence type="ECO:0000256" key="2">
    <source>
        <dbReference type="ARBA" id="ARBA00012400"/>
    </source>
</evidence>
<accession>A0ABZ2CEU8</accession>
<evidence type="ECO:0000313" key="9">
    <source>
        <dbReference type="Proteomes" id="UP001357223"/>
    </source>
</evidence>
<proteinExistence type="predicted"/>
<comment type="catalytic activity">
    <reaction evidence="6">
        <text>precorrin-2 + NAD(+) = sirohydrochlorin + NADH + 2 H(+)</text>
        <dbReference type="Rhea" id="RHEA:15613"/>
        <dbReference type="ChEBI" id="CHEBI:15378"/>
        <dbReference type="ChEBI" id="CHEBI:57540"/>
        <dbReference type="ChEBI" id="CHEBI:57945"/>
        <dbReference type="ChEBI" id="CHEBI:58351"/>
        <dbReference type="ChEBI" id="CHEBI:58827"/>
        <dbReference type="EC" id="1.3.1.76"/>
    </reaction>
</comment>
<dbReference type="InterPro" id="IPR028281">
    <property type="entry name" value="Sirohaem_synthase_central"/>
</dbReference>
<dbReference type="SUPFAM" id="SSF75615">
    <property type="entry name" value="Siroheme synthase middle domains-like"/>
    <property type="match status" value="1"/>
</dbReference>
<dbReference type="InterPro" id="IPR036291">
    <property type="entry name" value="NAD(P)-bd_dom_sf"/>
</dbReference>
<evidence type="ECO:0000256" key="3">
    <source>
        <dbReference type="ARBA" id="ARBA00023002"/>
    </source>
</evidence>
<dbReference type="EC" id="1.3.1.76" evidence="2"/>
<evidence type="ECO:0000259" key="7">
    <source>
        <dbReference type="Pfam" id="PF14824"/>
    </source>
</evidence>
<dbReference type="Gene3D" id="1.10.8.610">
    <property type="entry name" value="SirC, precorrin-2 dehydrogenase, C-terminal helical domain-like"/>
    <property type="match status" value="1"/>
</dbReference>
<name>A0ABZ2CEU8_9BACI</name>
<dbReference type="Gene3D" id="3.40.50.720">
    <property type="entry name" value="NAD(P)-binding Rossmann-like Domain"/>
    <property type="match status" value="1"/>
</dbReference>
<evidence type="ECO:0000256" key="5">
    <source>
        <dbReference type="ARBA" id="ARBA00023244"/>
    </source>
</evidence>
<organism evidence="8 9">
    <name type="scientific">Niallia oryzisoli</name>
    <dbReference type="NCBI Taxonomy" id="1737571"/>
    <lineage>
        <taxon>Bacteria</taxon>
        <taxon>Bacillati</taxon>
        <taxon>Bacillota</taxon>
        <taxon>Bacilli</taxon>
        <taxon>Bacillales</taxon>
        <taxon>Bacillaceae</taxon>
        <taxon>Niallia</taxon>
    </lineage>
</organism>
<evidence type="ECO:0000256" key="1">
    <source>
        <dbReference type="ARBA" id="ARBA00005010"/>
    </source>
</evidence>
<gene>
    <name evidence="8" type="ORF">R4Z09_04615</name>
</gene>
<dbReference type="EMBL" id="CP137640">
    <property type="protein sequence ID" value="WVX82289.1"/>
    <property type="molecule type" value="Genomic_DNA"/>
</dbReference>
<keyword evidence="3" id="KW-0560">Oxidoreductase</keyword>
<dbReference type="NCBIfam" id="NF005222">
    <property type="entry name" value="PRK06718.1"/>
    <property type="match status" value="1"/>
</dbReference>
<dbReference type="InterPro" id="IPR006367">
    <property type="entry name" value="Sirohaem_synthase_N"/>
</dbReference>
<evidence type="ECO:0000256" key="4">
    <source>
        <dbReference type="ARBA" id="ARBA00023027"/>
    </source>
</evidence>
<keyword evidence="4" id="KW-0520">NAD</keyword>
<dbReference type="RefSeq" id="WP_338451192.1">
    <property type="nucleotide sequence ID" value="NZ_CP137640.1"/>
</dbReference>
<dbReference type="Pfam" id="PF22440">
    <property type="entry name" value="SirC_C"/>
    <property type="match status" value="1"/>
</dbReference>
<evidence type="ECO:0000256" key="6">
    <source>
        <dbReference type="ARBA" id="ARBA00047561"/>
    </source>
</evidence>
<dbReference type="Pfam" id="PF14824">
    <property type="entry name" value="Sirohm_synth_M"/>
    <property type="match status" value="1"/>
</dbReference>